<dbReference type="Proteomes" id="UP001066276">
    <property type="component" value="Chromosome 11"/>
</dbReference>
<evidence type="ECO:0000313" key="2">
    <source>
        <dbReference type="EMBL" id="KAJ1091760.1"/>
    </source>
</evidence>
<organism evidence="2 3">
    <name type="scientific">Pleurodeles waltl</name>
    <name type="common">Iberian ribbed newt</name>
    <dbReference type="NCBI Taxonomy" id="8319"/>
    <lineage>
        <taxon>Eukaryota</taxon>
        <taxon>Metazoa</taxon>
        <taxon>Chordata</taxon>
        <taxon>Craniata</taxon>
        <taxon>Vertebrata</taxon>
        <taxon>Euteleostomi</taxon>
        <taxon>Amphibia</taxon>
        <taxon>Batrachia</taxon>
        <taxon>Caudata</taxon>
        <taxon>Salamandroidea</taxon>
        <taxon>Salamandridae</taxon>
        <taxon>Pleurodelinae</taxon>
        <taxon>Pleurodeles</taxon>
    </lineage>
</organism>
<proteinExistence type="predicted"/>
<dbReference type="EMBL" id="JANPWB010000015">
    <property type="protein sequence ID" value="KAJ1091760.1"/>
    <property type="molecule type" value="Genomic_DNA"/>
</dbReference>
<keyword evidence="3" id="KW-1185">Reference proteome</keyword>
<gene>
    <name evidence="2" type="ORF">NDU88_004877</name>
</gene>
<accession>A0AAV7LVY0</accession>
<sequence length="120" mass="12642">MGGRGAIQSGVSHDGLTTGTPFFSDLAAVFAAILSKRSPPSARQPSLQWGRGGPHAGPRPLLSPRLLPPLQQGFRRESCRSVARAIPSTPRGLGRQPTSARASGVELHVVRTLPVSDPDF</sequence>
<evidence type="ECO:0000313" key="3">
    <source>
        <dbReference type="Proteomes" id="UP001066276"/>
    </source>
</evidence>
<feature type="compositionally biased region" description="Low complexity" evidence="1">
    <location>
        <begin position="58"/>
        <end position="67"/>
    </location>
</feature>
<protein>
    <submittedName>
        <fullName evidence="2">Uncharacterized protein</fullName>
    </submittedName>
</protein>
<comment type="caution">
    <text evidence="2">The sequence shown here is derived from an EMBL/GenBank/DDBJ whole genome shotgun (WGS) entry which is preliminary data.</text>
</comment>
<dbReference type="AlphaFoldDB" id="A0AAV7LVY0"/>
<feature type="region of interest" description="Disordered" evidence="1">
    <location>
        <begin position="37"/>
        <end position="67"/>
    </location>
</feature>
<name>A0AAV7LVY0_PLEWA</name>
<reference evidence="2" key="1">
    <citation type="journal article" date="2022" name="bioRxiv">
        <title>Sequencing and chromosome-scale assembly of the giantPleurodeles waltlgenome.</title>
        <authorList>
            <person name="Brown T."/>
            <person name="Elewa A."/>
            <person name="Iarovenko S."/>
            <person name="Subramanian E."/>
            <person name="Araus A.J."/>
            <person name="Petzold A."/>
            <person name="Susuki M."/>
            <person name="Suzuki K.-i.T."/>
            <person name="Hayashi T."/>
            <person name="Toyoda A."/>
            <person name="Oliveira C."/>
            <person name="Osipova E."/>
            <person name="Leigh N.D."/>
            <person name="Simon A."/>
            <person name="Yun M.H."/>
        </authorList>
    </citation>
    <scope>NUCLEOTIDE SEQUENCE</scope>
    <source>
        <strain evidence="2">20211129_DDA</strain>
        <tissue evidence="2">Liver</tissue>
    </source>
</reference>
<evidence type="ECO:0000256" key="1">
    <source>
        <dbReference type="SAM" id="MobiDB-lite"/>
    </source>
</evidence>